<proteinExistence type="predicted"/>
<name>A0A2V3PTY2_9BACT</name>
<evidence type="ECO:0000313" key="2">
    <source>
        <dbReference type="Proteomes" id="UP000247973"/>
    </source>
</evidence>
<reference evidence="1 2" key="1">
    <citation type="submission" date="2018-03" db="EMBL/GenBank/DDBJ databases">
        <title>Genomic Encyclopedia of Archaeal and Bacterial Type Strains, Phase II (KMG-II): from individual species to whole genera.</title>
        <authorList>
            <person name="Goeker M."/>
        </authorList>
    </citation>
    <scope>NUCLEOTIDE SEQUENCE [LARGE SCALE GENOMIC DNA]</scope>
    <source>
        <strain evidence="1 2">DSM 100214</strain>
    </source>
</reference>
<dbReference type="Gene3D" id="1.10.10.10">
    <property type="entry name" value="Winged helix-like DNA-binding domain superfamily/Winged helix DNA-binding domain"/>
    <property type="match status" value="1"/>
</dbReference>
<dbReference type="Proteomes" id="UP000247973">
    <property type="component" value="Unassembled WGS sequence"/>
</dbReference>
<dbReference type="InterPro" id="IPR019707">
    <property type="entry name" value="DUF2582"/>
</dbReference>
<dbReference type="EMBL" id="QICL01000004">
    <property type="protein sequence ID" value="PXV66775.1"/>
    <property type="molecule type" value="Genomic_DNA"/>
</dbReference>
<dbReference type="Pfam" id="PF10771">
    <property type="entry name" value="DUF2582"/>
    <property type="match status" value="1"/>
</dbReference>
<evidence type="ECO:0000313" key="1">
    <source>
        <dbReference type="EMBL" id="PXV66775.1"/>
    </source>
</evidence>
<protein>
    <submittedName>
        <fullName evidence="1">Winged helix-turn-helix protein DUF2582</fullName>
    </submittedName>
</protein>
<accession>A0A2V3PTY2</accession>
<dbReference type="InterPro" id="IPR036388">
    <property type="entry name" value="WH-like_DNA-bd_sf"/>
</dbReference>
<sequence length="74" mass="8542">MFKEDIGIDAGTIWRHLSEKGILSIHEIGELTDYRDGFILMALGWLARENKILFSEKDDALYVELVSSSPEMYY</sequence>
<dbReference type="OrthoDB" id="1029778at2"/>
<comment type="caution">
    <text evidence="1">The sequence shown here is derived from an EMBL/GenBank/DDBJ whole genome shotgun (WGS) entry which is preliminary data.</text>
</comment>
<organism evidence="1 2">
    <name type="scientific">Dysgonomonas alginatilytica</name>
    <dbReference type="NCBI Taxonomy" id="1605892"/>
    <lineage>
        <taxon>Bacteria</taxon>
        <taxon>Pseudomonadati</taxon>
        <taxon>Bacteroidota</taxon>
        <taxon>Bacteroidia</taxon>
        <taxon>Bacteroidales</taxon>
        <taxon>Dysgonomonadaceae</taxon>
        <taxon>Dysgonomonas</taxon>
    </lineage>
</organism>
<dbReference type="RefSeq" id="WP_110309738.1">
    <property type="nucleotide sequence ID" value="NZ_QICL01000004.1"/>
</dbReference>
<gene>
    <name evidence="1" type="ORF">CLV62_10435</name>
</gene>
<dbReference type="AlphaFoldDB" id="A0A2V3PTY2"/>
<keyword evidence="2" id="KW-1185">Reference proteome</keyword>